<keyword evidence="1" id="KW-1133">Transmembrane helix</keyword>
<evidence type="ECO:0000313" key="3">
    <source>
        <dbReference type="Proteomes" id="UP000243217"/>
    </source>
</evidence>
<keyword evidence="3" id="KW-1185">Reference proteome</keyword>
<keyword evidence="1" id="KW-0812">Transmembrane</keyword>
<keyword evidence="1" id="KW-0472">Membrane</keyword>
<dbReference type="PANTHER" id="PTHR12242:SF22">
    <property type="entry name" value="OS02G0130600 PROTEIN"/>
    <property type="match status" value="1"/>
</dbReference>
<feature type="transmembrane region" description="Helical" evidence="1">
    <location>
        <begin position="144"/>
        <end position="163"/>
    </location>
</feature>
<feature type="transmembrane region" description="Helical" evidence="1">
    <location>
        <begin position="43"/>
        <end position="65"/>
    </location>
</feature>
<dbReference type="AlphaFoldDB" id="A0A1V9ZEA0"/>
<feature type="transmembrane region" description="Helical" evidence="1">
    <location>
        <begin position="77"/>
        <end position="96"/>
    </location>
</feature>
<feature type="transmembrane region" description="Helical" evidence="1">
    <location>
        <begin position="6"/>
        <end position="23"/>
    </location>
</feature>
<comment type="caution">
    <text evidence="2">The sequence shown here is derived from an EMBL/GenBank/DDBJ whole genome shotgun (WGS) entry which is preliminary data.</text>
</comment>
<name>A0A1V9ZEA0_9STRA</name>
<organism evidence="2 3">
    <name type="scientific">Thraustotheca clavata</name>
    <dbReference type="NCBI Taxonomy" id="74557"/>
    <lineage>
        <taxon>Eukaryota</taxon>
        <taxon>Sar</taxon>
        <taxon>Stramenopiles</taxon>
        <taxon>Oomycota</taxon>
        <taxon>Saprolegniomycetes</taxon>
        <taxon>Saprolegniales</taxon>
        <taxon>Achlyaceae</taxon>
        <taxon>Thraustotheca</taxon>
    </lineage>
</organism>
<feature type="transmembrane region" description="Helical" evidence="1">
    <location>
        <begin position="214"/>
        <end position="232"/>
    </location>
</feature>
<dbReference type="EMBL" id="JNBS01001979">
    <property type="protein sequence ID" value="OQR96292.1"/>
    <property type="molecule type" value="Genomic_DNA"/>
</dbReference>
<dbReference type="Proteomes" id="UP000243217">
    <property type="component" value="Unassembled WGS sequence"/>
</dbReference>
<dbReference type="GO" id="GO:0016020">
    <property type="term" value="C:membrane"/>
    <property type="evidence" value="ECO:0007669"/>
    <property type="project" value="TreeGrafter"/>
</dbReference>
<evidence type="ECO:0000256" key="1">
    <source>
        <dbReference type="SAM" id="Phobius"/>
    </source>
</evidence>
<evidence type="ECO:0008006" key="4">
    <source>
        <dbReference type="Google" id="ProtNLM"/>
    </source>
</evidence>
<dbReference type="OrthoDB" id="67162at2759"/>
<feature type="transmembrane region" description="Helical" evidence="1">
    <location>
        <begin position="175"/>
        <end position="194"/>
    </location>
</feature>
<proteinExistence type="predicted"/>
<protein>
    <recommendedName>
        <fullName evidence="4">FAR-17a/AIG1-like protein</fullName>
    </recommendedName>
</protein>
<gene>
    <name evidence="2" type="ORF">THRCLA_22014</name>
</gene>
<feature type="transmembrane region" description="Helical" evidence="1">
    <location>
        <begin position="117"/>
        <end position="138"/>
    </location>
</feature>
<accession>A0A1V9ZEA0</accession>
<reference evidence="2 3" key="1">
    <citation type="journal article" date="2014" name="Genome Biol. Evol.">
        <title>The secreted proteins of Achlya hypogyna and Thraustotheca clavata identify the ancestral oomycete secretome and reveal gene acquisitions by horizontal gene transfer.</title>
        <authorList>
            <person name="Misner I."/>
            <person name="Blouin N."/>
            <person name="Leonard G."/>
            <person name="Richards T.A."/>
            <person name="Lane C.E."/>
        </authorList>
    </citation>
    <scope>NUCLEOTIDE SEQUENCE [LARGE SCALE GENOMIC DNA]</scope>
    <source>
        <strain evidence="2 3">ATCC 34112</strain>
    </source>
</reference>
<sequence length="258" mass="29638">MWQEIVVGILLAIIFCICTYILYKQKSQPIASGTFQYRSRCNYNSLLVLRLVMLAVYIVVIVVQASDMGVQMLKYYTVWNFLLQALFYILSVRFIMAHHKAVNQPQAITTEYRVLNTIFDISVSNSLMVVIVYWTLLYSPSMPWFSYIEHAINAVALSIDFCLNPFLIKRTDAVLIALLPAIYAVFGWVSYYTWLDHVWPYNFLRMDSNAAPGWYVAIFVGHLIVFGLVLLLSKAKEKIISPERPRLSTPLSDPINIA</sequence>
<dbReference type="PANTHER" id="PTHR12242">
    <property type="entry name" value="OS02G0130600 PROTEIN-RELATED"/>
    <property type="match status" value="1"/>
</dbReference>
<evidence type="ECO:0000313" key="2">
    <source>
        <dbReference type="EMBL" id="OQR96292.1"/>
    </source>
</evidence>